<dbReference type="Proteomes" id="UP000537141">
    <property type="component" value="Unassembled WGS sequence"/>
</dbReference>
<dbReference type="RefSeq" id="WP_184426645.1">
    <property type="nucleotide sequence ID" value="NZ_AP027362.1"/>
</dbReference>
<evidence type="ECO:0008006" key="3">
    <source>
        <dbReference type="Google" id="ProtNLM"/>
    </source>
</evidence>
<protein>
    <recommendedName>
        <fullName evidence="3">DUF3083 family protein</fullName>
    </recommendedName>
</protein>
<gene>
    <name evidence="1" type="ORF">HNQ55_003539</name>
</gene>
<proteinExistence type="predicted"/>
<comment type="caution">
    <text evidence="1">The sequence shown here is derived from an EMBL/GenBank/DDBJ whole genome shotgun (WGS) entry which is preliminary data.</text>
</comment>
<name>A0A7X0NKB8_9GAMM</name>
<dbReference type="AlphaFoldDB" id="A0A7X0NKB8"/>
<dbReference type="EMBL" id="JACHHU010000043">
    <property type="protein sequence ID" value="MBB6545003.1"/>
    <property type="molecule type" value="Genomic_DNA"/>
</dbReference>
<evidence type="ECO:0000313" key="1">
    <source>
        <dbReference type="EMBL" id="MBB6545003.1"/>
    </source>
</evidence>
<reference evidence="1 2" key="1">
    <citation type="submission" date="2020-08" db="EMBL/GenBank/DDBJ databases">
        <title>Genomic Encyclopedia of Type Strains, Phase IV (KMG-IV): sequencing the most valuable type-strain genomes for metagenomic binning, comparative biology and taxonomic classification.</title>
        <authorList>
            <person name="Goeker M."/>
        </authorList>
    </citation>
    <scope>NUCLEOTIDE SEQUENCE [LARGE SCALE GENOMIC DNA]</scope>
    <source>
        <strain evidence="1 2">DSM 26287</strain>
    </source>
</reference>
<dbReference type="Pfam" id="PF11281">
    <property type="entry name" value="DUF3083"/>
    <property type="match status" value="1"/>
</dbReference>
<accession>A0A7X0NKB8</accession>
<organism evidence="1 2">
    <name type="scientific">Thalassotalea piscium</name>
    <dbReference type="NCBI Taxonomy" id="1230533"/>
    <lineage>
        <taxon>Bacteria</taxon>
        <taxon>Pseudomonadati</taxon>
        <taxon>Pseudomonadota</taxon>
        <taxon>Gammaproteobacteria</taxon>
        <taxon>Alteromonadales</taxon>
        <taxon>Colwelliaceae</taxon>
        <taxon>Thalassotalea</taxon>
    </lineage>
</organism>
<evidence type="ECO:0000313" key="2">
    <source>
        <dbReference type="Proteomes" id="UP000537141"/>
    </source>
</evidence>
<dbReference type="InterPro" id="IPR021433">
    <property type="entry name" value="DUF3083"/>
</dbReference>
<sequence length="371" mass="42496">MAISRTRSTQHHKVFLPQSARSNQYIMVKLPLTDALIDKHSNLIDEASNEPYKALYQLFADTFFDVNNKYDIESGQFIASDKFARVRYSPERITVETSQQILFLYNPRNHYSQNSYAVGDKRVDKLTLLYLANGDDVRLDSAKFHKKVSIALKEFMQEIGLEDTTVRLRDHQHSTYDLFAKDKGVTGMTSHKFRTIKNRYAADDVTMPAKRDVLNYVVADIPINRRIKNLVEFDKSSSKPFQSLYNEINEAVVAAAKQYHLTDGAVIANDKFPILRSREESSIKEDGEILKLGFNPFEPTGNLSFISEGESLVESVQVVFVATKEDKTSYGYGKFLNQVEQALRQVANKLDYVNDREELVVRVHQHIGYDL</sequence>
<keyword evidence="2" id="KW-1185">Reference proteome</keyword>